<protein>
    <submittedName>
        <fullName evidence="3">Uncharacterized protein LOC118413938 isoform X1</fullName>
    </submittedName>
</protein>
<dbReference type="Proteomes" id="UP000001554">
    <property type="component" value="Chromosome 4"/>
</dbReference>
<reference evidence="3" key="2">
    <citation type="submission" date="2025-08" db="UniProtKB">
        <authorList>
            <consortium name="RefSeq"/>
        </authorList>
    </citation>
    <scope>IDENTIFICATION</scope>
    <source>
        <strain evidence="3">S238N-H82</strain>
        <tissue evidence="3">Testes</tissue>
    </source>
</reference>
<feature type="region of interest" description="Disordered" evidence="1">
    <location>
        <begin position="265"/>
        <end position="284"/>
    </location>
</feature>
<reference evidence="2" key="1">
    <citation type="journal article" date="2020" name="Nat. Ecol. Evol.">
        <title>Deeply conserved synteny resolves early events in vertebrate evolution.</title>
        <authorList>
            <person name="Simakov O."/>
            <person name="Marletaz F."/>
            <person name="Yue J.X."/>
            <person name="O'Connell B."/>
            <person name="Jenkins J."/>
            <person name="Brandt A."/>
            <person name="Calef R."/>
            <person name="Tung C.H."/>
            <person name="Huang T.K."/>
            <person name="Schmutz J."/>
            <person name="Satoh N."/>
            <person name="Yu J.K."/>
            <person name="Putnam N.H."/>
            <person name="Green R.E."/>
            <person name="Rokhsar D.S."/>
        </authorList>
    </citation>
    <scope>NUCLEOTIDE SEQUENCE [LARGE SCALE GENOMIC DNA]</scope>
    <source>
        <strain evidence="2">S238N-H82</strain>
    </source>
</reference>
<keyword evidence="2" id="KW-1185">Reference proteome</keyword>
<sequence length="445" mass="50664">MPIGFLLRRAWHLYLFVCGMCLYSAVMKAAVERQLIPRDIIAREFLDKLDVHDTNSEQWRIYPVANEEIFLRAYLRPANETHYSRIVGCDMYRDEHRDTMVKRLTAGGTDPGRVNMATPSDSWQFSYLLHACKHVRLPNFDFDVPPVEEEAPPYHPITWLQLARNIRDWTKDYLREAFAEDPADTYTGEESRPLMWSELFHDTYKSVVEWFSPKDEATDAANTLLRPAGNTDPAETDASSVTWSHLWTEMGNKVSGVTAMFLSETPDDSATDGAPEIDSADPEPTGGVWAALQGLCTDLMNRLPSYRSDNTDRAETNKDPFTETALDFAECKAESQGGTASYYFSRTYWPWTTDEETPEPYIENDFAEGKAESQGGTLTTVSHTYFSRTYWPWTTDEETPEPDVQDDPAETGWSLAAWTDHIFQAKNLMIAQIWADPPVVLDDPP</sequence>
<proteinExistence type="predicted"/>
<dbReference type="RefSeq" id="XP_035673497.1">
    <property type="nucleotide sequence ID" value="XM_035817604.1"/>
</dbReference>
<accession>A0A9J7L094</accession>
<evidence type="ECO:0000256" key="1">
    <source>
        <dbReference type="SAM" id="MobiDB-lite"/>
    </source>
</evidence>
<name>A0A9J7L094_BRAFL</name>
<gene>
    <name evidence="3" type="primary">LOC118413938</name>
</gene>
<evidence type="ECO:0000313" key="3">
    <source>
        <dbReference type="RefSeq" id="XP_035673497.1"/>
    </source>
</evidence>
<evidence type="ECO:0000313" key="2">
    <source>
        <dbReference type="Proteomes" id="UP000001554"/>
    </source>
</evidence>
<organism evidence="2 3">
    <name type="scientific">Branchiostoma floridae</name>
    <name type="common">Florida lancelet</name>
    <name type="synonym">Amphioxus</name>
    <dbReference type="NCBI Taxonomy" id="7739"/>
    <lineage>
        <taxon>Eukaryota</taxon>
        <taxon>Metazoa</taxon>
        <taxon>Chordata</taxon>
        <taxon>Cephalochordata</taxon>
        <taxon>Leptocardii</taxon>
        <taxon>Amphioxiformes</taxon>
        <taxon>Branchiostomatidae</taxon>
        <taxon>Branchiostoma</taxon>
    </lineage>
</organism>
<dbReference type="AlphaFoldDB" id="A0A9J7L094"/>
<dbReference type="KEGG" id="bfo:118413938"/>
<dbReference type="GeneID" id="118413938"/>